<comment type="caution">
    <text evidence="2">The sequence shown here is derived from an EMBL/GenBank/DDBJ whole genome shotgun (WGS) entry which is preliminary data.</text>
</comment>
<proteinExistence type="predicted"/>
<dbReference type="Proteomes" id="UP001283109">
    <property type="component" value="Unassembled WGS sequence"/>
</dbReference>
<keyword evidence="3" id="KW-1185">Reference proteome</keyword>
<feature type="compositionally biased region" description="Basic and acidic residues" evidence="1">
    <location>
        <begin position="1"/>
        <end position="14"/>
    </location>
</feature>
<dbReference type="EMBL" id="JAWQEV010000003">
    <property type="protein sequence ID" value="MDW4573459.1"/>
    <property type="molecule type" value="Genomic_DNA"/>
</dbReference>
<sequence length="54" mass="5792">MSHYDKPHEKHSDDAVADDAPPTDAVTDEVREDAARTQNVGGGDLPDEPALTHP</sequence>
<gene>
    <name evidence="2" type="ORF">R8Z58_11815</name>
</gene>
<feature type="region of interest" description="Disordered" evidence="1">
    <location>
        <begin position="1"/>
        <end position="54"/>
    </location>
</feature>
<evidence type="ECO:0000313" key="3">
    <source>
        <dbReference type="Proteomes" id="UP001283109"/>
    </source>
</evidence>
<protein>
    <recommendedName>
        <fullName evidence="4">Multidrug transporter</fullName>
    </recommendedName>
</protein>
<accession>A0ABU4H292</accession>
<evidence type="ECO:0000313" key="2">
    <source>
        <dbReference type="EMBL" id="MDW4573459.1"/>
    </source>
</evidence>
<dbReference type="RefSeq" id="WP_318353964.1">
    <property type="nucleotide sequence ID" value="NZ_JAWQEV010000003.1"/>
</dbReference>
<reference evidence="2 3" key="1">
    <citation type="submission" date="2023-11" db="EMBL/GenBank/DDBJ databases">
        <title>Draft genome sequence of Microbacterium arthrosphaerae JCM 30492.</title>
        <authorList>
            <person name="Zhang G."/>
            <person name="Ding Y."/>
        </authorList>
    </citation>
    <scope>NUCLEOTIDE SEQUENCE [LARGE SCALE GENOMIC DNA]</scope>
    <source>
        <strain evidence="2 3">JCM 30492</strain>
    </source>
</reference>
<name>A0ABU4H292_9MICO</name>
<evidence type="ECO:0008006" key="4">
    <source>
        <dbReference type="Google" id="ProtNLM"/>
    </source>
</evidence>
<evidence type="ECO:0000256" key="1">
    <source>
        <dbReference type="SAM" id="MobiDB-lite"/>
    </source>
</evidence>
<organism evidence="2 3">
    <name type="scientific">Microbacterium arthrosphaerae</name>
    <dbReference type="NCBI Taxonomy" id="792652"/>
    <lineage>
        <taxon>Bacteria</taxon>
        <taxon>Bacillati</taxon>
        <taxon>Actinomycetota</taxon>
        <taxon>Actinomycetes</taxon>
        <taxon>Micrococcales</taxon>
        <taxon>Microbacteriaceae</taxon>
        <taxon>Microbacterium</taxon>
    </lineage>
</organism>